<protein>
    <submittedName>
        <fullName evidence="1">Uncharacterized protein</fullName>
    </submittedName>
</protein>
<dbReference type="EMBL" id="ML208335">
    <property type="protein sequence ID" value="TFK69181.1"/>
    <property type="molecule type" value="Genomic_DNA"/>
</dbReference>
<proteinExistence type="predicted"/>
<accession>A0ACD3AV06</accession>
<name>A0ACD3AV06_9AGAR</name>
<evidence type="ECO:0000313" key="2">
    <source>
        <dbReference type="Proteomes" id="UP000308600"/>
    </source>
</evidence>
<organism evidence="1 2">
    <name type="scientific">Pluteus cervinus</name>
    <dbReference type="NCBI Taxonomy" id="181527"/>
    <lineage>
        <taxon>Eukaryota</taxon>
        <taxon>Fungi</taxon>
        <taxon>Dikarya</taxon>
        <taxon>Basidiomycota</taxon>
        <taxon>Agaricomycotina</taxon>
        <taxon>Agaricomycetes</taxon>
        <taxon>Agaricomycetidae</taxon>
        <taxon>Agaricales</taxon>
        <taxon>Pluteineae</taxon>
        <taxon>Pluteaceae</taxon>
        <taxon>Pluteus</taxon>
    </lineage>
</organism>
<gene>
    <name evidence="1" type="ORF">BDN72DRAFT_959738</name>
</gene>
<keyword evidence="2" id="KW-1185">Reference proteome</keyword>
<reference evidence="1 2" key="1">
    <citation type="journal article" date="2019" name="Nat. Ecol. Evol.">
        <title>Megaphylogeny resolves global patterns of mushroom evolution.</title>
        <authorList>
            <person name="Varga T."/>
            <person name="Krizsan K."/>
            <person name="Foldi C."/>
            <person name="Dima B."/>
            <person name="Sanchez-Garcia M."/>
            <person name="Sanchez-Ramirez S."/>
            <person name="Szollosi G.J."/>
            <person name="Szarkandi J.G."/>
            <person name="Papp V."/>
            <person name="Albert L."/>
            <person name="Andreopoulos W."/>
            <person name="Angelini C."/>
            <person name="Antonin V."/>
            <person name="Barry K.W."/>
            <person name="Bougher N.L."/>
            <person name="Buchanan P."/>
            <person name="Buyck B."/>
            <person name="Bense V."/>
            <person name="Catcheside P."/>
            <person name="Chovatia M."/>
            <person name="Cooper J."/>
            <person name="Damon W."/>
            <person name="Desjardin D."/>
            <person name="Finy P."/>
            <person name="Geml J."/>
            <person name="Haridas S."/>
            <person name="Hughes K."/>
            <person name="Justo A."/>
            <person name="Karasinski D."/>
            <person name="Kautmanova I."/>
            <person name="Kiss B."/>
            <person name="Kocsube S."/>
            <person name="Kotiranta H."/>
            <person name="LaButti K.M."/>
            <person name="Lechner B.E."/>
            <person name="Liimatainen K."/>
            <person name="Lipzen A."/>
            <person name="Lukacs Z."/>
            <person name="Mihaltcheva S."/>
            <person name="Morgado L.N."/>
            <person name="Niskanen T."/>
            <person name="Noordeloos M.E."/>
            <person name="Ohm R.A."/>
            <person name="Ortiz-Santana B."/>
            <person name="Ovrebo C."/>
            <person name="Racz N."/>
            <person name="Riley R."/>
            <person name="Savchenko A."/>
            <person name="Shiryaev A."/>
            <person name="Soop K."/>
            <person name="Spirin V."/>
            <person name="Szebenyi C."/>
            <person name="Tomsovsky M."/>
            <person name="Tulloss R.E."/>
            <person name="Uehling J."/>
            <person name="Grigoriev I.V."/>
            <person name="Vagvolgyi C."/>
            <person name="Papp T."/>
            <person name="Martin F.M."/>
            <person name="Miettinen O."/>
            <person name="Hibbett D.S."/>
            <person name="Nagy L.G."/>
        </authorList>
    </citation>
    <scope>NUCLEOTIDE SEQUENCE [LARGE SCALE GENOMIC DNA]</scope>
    <source>
        <strain evidence="1 2">NL-1719</strain>
    </source>
</reference>
<evidence type="ECO:0000313" key="1">
    <source>
        <dbReference type="EMBL" id="TFK69181.1"/>
    </source>
</evidence>
<dbReference type="Proteomes" id="UP000308600">
    <property type="component" value="Unassembled WGS sequence"/>
</dbReference>
<sequence>MMTSVEKGTTLPSIQDIQTRFSQFPNVIDKVSAISAYRICLSFEESAKTKRDWDSLIRARVLGYLIINTPTRAGLSEVAKEIHLCTQEYEYDKLSALGEAFVLLFIRPFEKFKESPPPSDREKIELKARINEAPQNYTEAKALALLRDGYKCVLSGRYDIDVAIANDISTQTVLEAGGGIYTRCVHILPDPTYFEDTNPEPERDYSASVLGVLKAFGYDIENLTGAKVHSLFNVMSLDPNFHEYFSRLEIWFEPTLTPHCYTIETYLPILIPATPITFNTSSDPESVLNLPLPSAELLVLHATCAKVAYMSGAGERLDELDREIDDTGVLASDGTSSEVLSYAFWNRAYPAG</sequence>